<keyword evidence="1" id="KW-0472">Membrane</keyword>
<organism evidence="2 3">
    <name type="scientific">Acutalibacter muris</name>
    <dbReference type="NCBI Taxonomy" id="1796620"/>
    <lineage>
        <taxon>Bacteria</taxon>
        <taxon>Bacillati</taxon>
        <taxon>Bacillota</taxon>
        <taxon>Clostridia</taxon>
        <taxon>Eubacteriales</taxon>
        <taxon>Acutalibacteraceae</taxon>
        <taxon>Acutalibacter</taxon>
    </lineage>
</organism>
<name>A0ABM6L8R3_9FIRM</name>
<proteinExistence type="predicted"/>
<gene>
    <name evidence="2" type="ORF">ADH66_15445</name>
</gene>
<protein>
    <submittedName>
        <fullName evidence="2">Uncharacterized protein</fullName>
    </submittedName>
</protein>
<keyword evidence="1" id="KW-0812">Transmembrane</keyword>
<evidence type="ECO:0000313" key="3">
    <source>
        <dbReference type="Proteomes" id="UP000196710"/>
    </source>
</evidence>
<evidence type="ECO:0000256" key="1">
    <source>
        <dbReference type="SAM" id="Phobius"/>
    </source>
</evidence>
<feature type="transmembrane region" description="Helical" evidence="1">
    <location>
        <begin position="51"/>
        <end position="67"/>
    </location>
</feature>
<accession>A0ABM6L8R3</accession>
<reference evidence="3" key="1">
    <citation type="submission" date="2017-05" db="EMBL/GenBank/DDBJ databases">
        <title>Improved OligoMM genomes.</title>
        <authorList>
            <person name="Garzetti D."/>
        </authorList>
    </citation>
    <scope>NUCLEOTIDE SEQUENCE [LARGE SCALE GENOMIC DNA]</scope>
    <source>
        <strain evidence="3">KB18</strain>
    </source>
</reference>
<evidence type="ECO:0000313" key="2">
    <source>
        <dbReference type="EMBL" id="ASB41926.1"/>
    </source>
</evidence>
<keyword evidence="1" id="KW-1133">Transmembrane helix</keyword>
<dbReference type="Proteomes" id="UP000196710">
    <property type="component" value="Chromosome"/>
</dbReference>
<keyword evidence="3" id="KW-1185">Reference proteome</keyword>
<sequence>MVSKKYEPYLLSAYQQINEHHRFQTQQNNQTITFYIVFISFFIGFRDSLSIFDDIIVNFIYIFVIVVG</sequence>
<dbReference type="EMBL" id="CP021422">
    <property type="protein sequence ID" value="ASB41926.1"/>
    <property type="molecule type" value="Genomic_DNA"/>
</dbReference>
<feature type="transmembrane region" description="Helical" evidence="1">
    <location>
        <begin position="28"/>
        <end position="45"/>
    </location>
</feature>